<dbReference type="InterPro" id="IPR000383">
    <property type="entry name" value="Xaa-Pro-like_dom"/>
</dbReference>
<dbReference type="Pfam" id="PF02129">
    <property type="entry name" value="Peptidase_S15"/>
    <property type="match status" value="1"/>
</dbReference>
<dbReference type="Gene3D" id="2.60.120.260">
    <property type="entry name" value="Galactose-binding domain-like"/>
    <property type="match status" value="1"/>
</dbReference>
<dbReference type="SMART" id="SM00939">
    <property type="entry name" value="PepX_C"/>
    <property type="match status" value="1"/>
</dbReference>
<evidence type="ECO:0000259" key="3">
    <source>
        <dbReference type="SMART" id="SM00939"/>
    </source>
</evidence>
<evidence type="ECO:0000256" key="2">
    <source>
        <dbReference type="SAM" id="MobiDB-lite"/>
    </source>
</evidence>
<accession>A0ABW0WU87</accession>
<proteinExistence type="predicted"/>
<dbReference type="Gene3D" id="3.40.50.1820">
    <property type="entry name" value="alpha/beta hydrolase"/>
    <property type="match status" value="1"/>
</dbReference>
<evidence type="ECO:0000256" key="1">
    <source>
        <dbReference type="ARBA" id="ARBA00022801"/>
    </source>
</evidence>
<dbReference type="GO" id="GO:0016787">
    <property type="term" value="F:hydrolase activity"/>
    <property type="evidence" value="ECO:0007669"/>
    <property type="project" value="UniProtKB-KW"/>
</dbReference>
<dbReference type="SUPFAM" id="SSF49785">
    <property type="entry name" value="Galactose-binding domain-like"/>
    <property type="match status" value="1"/>
</dbReference>
<dbReference type="Proteomes" id="UP001595975">
    <property type="component" value="Unassembled WGS sequence"/>
</dbReference>
<keyword evidence="1 4" id="KW-0378">Hydrolase</keyword>
<dbReference type="EMBL" id="JBHSOF010000002">
    <property type="protein sequence ID" value="MFC5661836.1"/>
    <property type="molecule type" value="Genomic_DNA"/>
</dbReference>
<dbReference type="NCBIfam" id="TIGR00976">
    <property type="entry name" value="CocE_NonD"/>
    <property type="match status" value="2"/>
</dbReference>
<dbReference type="SUPFAM" id="SSF53474">
    <property type="entry name" value="alpha/beta-Hydrolases"/>
    <property type="match status" value="1"/>
</dbReference>
<dbReference type="InterPro" id="IPR013736">
    <property type="entry name" value="Xaa-Pro_dipept_C"/>
</dbReference>
<organism evidence="4 5">
    <name type="scientific">Kitasatospora misakiensis</name>
    <dbReference type="NCBI Taxonomy" id="67330"/>
    <lineage>
        <taxon>Bacteria</taxon>
        <taxon>Bacillati</taxon>
        <taxon>Actinomycetota</taxon>
        <taxon>Actinomycetes</taxon>
        <taxon>Kitasatosporales</taxon>
        <taxon>Streptomycetaceae</taxon>
        <taxon>Kitasatospora</taxon>
    </lineage>
</organism>
<reference evidence="5" key="1">
    <citation type="journal article" date="2019" name="Int. J. Syst. Evol. Microbiol.">
        <title>The Global Catalogue of Microorganisms (GCM) 10K type strain sequencing project: providing services to taxonomists for standard genome sequencing and annotation.</title>
        <authorList>
            <consortium name="The Broad Institute Genomics Platform"/>
            <consortium name="The Broad Institute Genome Sequencing Center for Infectious Disease"/>
            <person name="Wu L."/>
            <person name="Ma J."/>
        </authorList>
    </citation>
    <scope>NUCLEOTIDE SEQUENCE [LARGE SCALE GENOMIC DNA]</scope>
    <source>
        <strain evidence="5">CGMCC 4.1437</strain>
    </source>
</reference>
<protein>
    <submittedName>
        <fullName evidence="4">CocE/NonD family hydrolase</fullName>
    </submittedName>
</protein>
<dbReference type="InterPro" id="IPR008979">
    <property type="entry name" value="Galactose-bd-like_sf"/>
</dbReference>
<feature type="region of interest" description="Disordered" evidence="2">
    <location>
        <begin position="346"/>
        <end position="379"/>
    </location>
</feature>
<name>A0ABW0WU87_9ACTN</name>
<sequence length="640" mass="68968">MIRTDRDPMGAAMPSYPYRTTREDLRVPLPDGTELFARLWRPVTEEPVPVVLEYSTGRLTDWTAIEDARRHPWFAGHGHAALRVDARGHGNSGGLPPTASSADLTADGAALARWLADRPWCNGRIGLLGTGAAGALALRIAAHAPGTVRTVVTVCPDGPHRLGGAVLAADGHTRSTARLADAARPPDPQYVGDDWRRLWLARLDALEPPLADWLAAPPDPAPAAAVPTLAAAGWSDPSAATVLALAGQSTADTPVRAVLGPWPHGLPDELLPEALRWYDHWLRDIDTGALATPALRSWLATRWAADDPWPSPTVHQLPYGLDGQLSTAGTASEDRWVHVRSPQHTGLNAGAHLPLGRPADQPPDQREEDGRSVCFDSRPLPEPLELHGAPALTVRPHPDSGPALIAARLCDVAPDGTSTLLSRGFHTLPAAPDTPFDLTLALTPVGATVPPGHRLRLALSSAYWPWLWPDADPTGFAVDPSRSTLTLPVRLPAADAPAGPEAPSFRSPTLPLPPPLHFTEPLTARPERVTVHDIGRREWRTELSPATDGTRTHPDGLVRAEQTVTAYRVLTATPLSAQARTDRTVRLERPAIGWDTAVHTRTELRCDGTHLLAHTSLRAEEAGNVVFSREWHHRIPRDEA</sequence>
<dbReference type="InterPro" id="IPR029058">
    <property type="entry name" value="AB_hydrolase_fold"/>
</dbReference>
<dbReference type="Pfam" id="PF08530">
    <property type="entry name" value="PepX_C"/>
    <property type="match status" value="1"/>
</dbReference>
<dbReference type="InterPro" id="IPR005674">
    <property type="entry name" value="CocE/Ser_esterase"/>
</dbReference>
<keyword evidence="5" id="KW-1185">Reference proteome</keyword>
<comment type="caution">
    <text evidence="4">The sequence shown here is derived from an EMBL/GenBank/DDBJ whole genome shotgun (WGS) entry which is preliminary data.</text>
</comment>
<evidence type="ECO:0000313" key="5">
    <source>
        <dbReference type="Proteomes" id="UP001595975"/>
    </source>
</evidence>
<feature type="domain" description="Xaa-Pro dipeptidyl-peptidase C-terminal" evidence="3">
    <location>
        <begin position="275"/>
        <end position="486"/>
    </location>
</feature>
<gene>
    <name evidence="4" type="ORF">ACFP3U_02435</name>
</gene>
<evidence type="ECO:0000313" key="4">
    <source>
        <dbReference type="EMBL" id="MFC5661836.1"/>
    </source>
</evidence>